<organism evidence="3 4">
    <name type="scientific">Desulfuromonas versatilis</name>
    <dbReference type="NCBI Taxonomy" id="2802975"/>
    <lineage>
        <taxon>Bacteria</taxon>
        <taxon>Pseudomonadati</taxon>
        <taxon>Thermodesulfobacteriota</taxon>
        <taxon>Desulfuromonadia</taxon>
        <taxon>Desulfuromonadales</taxon>
        <taxon>Desulfuromonadaceae</taxon>
        <taxon>Desulfuromonas</taxon>
    </lineage>
</organism>
<proteinExistence type="predicted"/>
<reference evidence="3 4" key="1">
    <citation type="journal article" date="2016" name="C (Basel)">
        <title>Selective Growth of and Electricity Production by Marine Exoelectrogenic Bacteria in Self-Aggregated Hydrogel of Microbially Reduced Graphene Oxide.</title>
        <authorList>
            <person name="Yoshida N."/>
            <person name="Goto Y."/>
            <person name="Miyata Y."/>
        </authorList>
    </citation>
    <scope>NUCLEOTIDE SEQUENCE [LARGE SCALE GENOMIC DNA]</scope>
    <source>
        <strain evidence="3 4">NIT-T3</strain>
    </source>
</reference>
<evidence type="ECO:0000256" key="1">
    <source>
        <dbReference type="SAM" id="MobiDB-lite"/>
    </source>
</evidence>
<evidence type="ECO:0000313" key="3">
    <source>
        <dbReference type="EMBL" id="BCR03312.1"/>
    </source>
</evidence>
<sequence>MKKGKTPLGNERGAMLVIAVLVLALLTVIGMVATTTSTIELQIAANERNHQKAVYAAESGISHMVALLQSRLVEGNQANIASGNPPNWNFAIDGSHPDLASGFSRQLDGHFSYFTQIRDNDDESPNNPVADTDRLIFIQADGFGPEGATARVEVLVEAGLTGGSLSGYSAQAGGGSGKNSDANDTEAIQDTSSRDLGDI</sequence>
<dbReference type="EMBL" id="AP024355">
    <property type="protein sequence ID" value="BCR03312.1"/>
    <property type="molecule type" value="Genomic_DNA"/>
</dbReference>
<evidence type="ECO:0000259" key="2">
    <source>
        <dbReference type="Pfam" id="PF14341"/>
    </source>
</evidence>
<feature type="compositionally biased region" description="Polar residues" evidence="1">
    <location>
        <begin position="178"/>
        <end position="191"/>
    </location>
</feature>
<dbReference type="Proteomes" id="UP001319827">
    <property type="component" value="Chromosome"/>
</dbReference>
<reference evidence="3 4" key="2">
    <citation type="journal article" date="2021" name="Int. J. Syst. Evol. Microbiol.">
        <title>Isolation and Polyphasic Characterization of Desulfuromonas versatilis sp. Nov., an Electrogenic Bacteria Capable of Versatile Metabolism Isolated from a Graphene Oxide-Reducing Enrichment Culture.</title>
        <authorList>
            <person name="Xie L."/>
            <person name="Yoshida N."/>
            <person name="Ishii S."/>
            <person name="Meng L."/>
        </authorList>
    </citation>
    <scope>NUCLEOTIDE SEQUENCE [LARGE SCALE GENOMIC DNA]</scope>
    <source>
        <strain evidence="3 4">NIT-T3</strain>
    </source>
</reference>
<feature type="region of interest" description="Disordered" evidence="1">
    <location>
        <begin position="166"/>
        <end position="199"/>
    </location>
</feature>
<accession>A0ABM8HS89</accession>
<name>A0ABM8HS89_9BACT</name>
<feature type="domain" description="Type 4 fimbrial biogenesis protein PilX N-terminal" evidence="2">
    <location>
        <begin position="12"/>
        <end position="61"/>
    </location>
</feature>
<dbReference type="InterPro" id="IPR025746">
    <property type="entry name" value="PilX_N_dom"/>
</dbReference>
<evidence type="ECO:0000313" key="4">
    <source>
        <dbReference type="Proteomes" id="UP001319827"/>
    </source>
</evidence>
<dbReference type="Pfam" id="PF14341">
    <property type="entry name" value="PilX_N"/>
    <property type="match status" value="1"/>
</dbReference>
<protein>
    <recommendedName>
        <fullName evidence="2">Type 4 fimbrial biogenesis protein PilX N-terminal domain-containing protein</fullName>
    </recommendedName>
</protein>
<gene>
    <name evidence="3" type="ORF">DESUT3_03810</name>
</gene>
<keyword evidence="4" id="KW-1185">Reference proteome</keyword>